<keyword evidence="3" id="KW-0547">Nucleotide-binding</keyword>
<evidence type="ECO:0000313" key="8">
    <source>
        <dbReference type="Proteomes" id="UP001354971"/>
    </source>
</evidence>
<dbReference type="Proteomes" id="UP001354971">
    <property type="component" value="Unassembled WGS sequence"/>
</dbReference>
<evidence type="ECO:0000256" key="2">
    <source>
        <dbReference type="ARBA" id="ARBA00022679"/>
    </source>
</evidence>
<dbReference type="Gene3D" id="3.40.1190.20">
    <property type="match status" value="1"/>
</dbReference>
<dbReference type="InterPro" id="IPR013749">
    <property type="entry name" value="PM/HMP-P_kinase-1"/>
</dbReference>
<organism evidence="7 8">
    <name type="scientific">Hyphobacterium lacteum</name>
    <dbReference type="NCBI Taxonomy" id="3116575"/>
    <lineage>
        <taxon>Bacteria</taxon>
        <taxon>Pseudomonadati</taxon>
        <taxon>Pseudomonadota</taxon>
        <taxon>Alphaproteobacteria</taxon>
        <taxon>Maricaulales</taxon>
        <taxon>Maricaulaceae</taxon>
        <taxon>Hyphobacterium</taxon>
    </lineage>
</organism>
<dbReference type="Pfam" id="PF08543">
    <property type="entry name" value="Phos_pyr_kin"/>
    <property type="match status" value="1"/>
</dbReference>
<evidence type="ECO:0000256" key="3">
    <source>
        <dbReference type="ARBA" id="ARBA00022741"/>
    </source>
</evidence>
<dbReference type="RefSeq" id="WP_330199962.1">
    <property type="nucleotide sequence ID" value="NZ_JAZDRP010000011.1"/>
</dbReference>
<dbReference type="SUPFAM" id="SSF53613">
    <property type="entry name" value="Ribokinase-like"/>
    <property type="match status" value="1"/>
</dbReference>
<evidence type="ECO:0000313" key="7">
    <source>
        <dbReference type="EMBL" id="MEE2527300.1"/>
    </source>
</evidence>
<dbReference type="EMBL" id="JAZDRP010000011">
    <property type="protein sequence ID" value="MEE2527300.1"/>
    <property type="molecule type" value="Genomic_DNA"/>
</dbReference>
<evidence type="ECO:0000256" key="4">
    <source>
        <dbReference type="ARBA" id="ARBA00022777"/>
    </source>
</evidence>
<dbReference type="InterPro" id="IPR029056">
    <property type="entry name" value="Ribokinase-like"/>
</dbReference>
<evidence type="ECO:0000259" key="6">
    <source>
        <dbReference type="Pfam" id="PF08543"/>
    </source>
</evidence>
<keyword evidence="5" id="KW-0067">ATP-binding</keyword>
<dbReference type="PANTHER" id="PTHR10534:SF2">
    <property type="entry name" value="PYRIDOXAL KINASE"/>
    <property type="match status" value="1"/>
</dbReference>
<protein>
    <recommendedName>
        <fullName evidence="1">pyridoxal kinase</fullName>
        <ecNumber evidence="1">2.7.1.35</ecNumber>
    </recommendedName>
</protein>
<keyword evidence="4 7" id="KW-0418">Kinase</keyword>
<dbReference type="InterPro" id="IPR004625">
    <property type="entry name" value="PyrdxlKinase"/>
</dbReference>
<keyword evidence="8" id="KW-1185">Reference proteome</keyword>
<dbReference type="PANTHER" id="PTHR10534">
    <property type="entry name" value="PYRIDOXAL KINASE"/>
    <property type="match status" value="1"/>
</dbReference>
<evidence type="ECO:0000256" key="5">
    <source>
        <dbReference type="ARBA" id="ARBA00022840"/>
    </source>
</evidence>
<feature type="domain" description="Pyridoxamine kinase/Phosphomethylpyrimidine kinase" evidence="6">
    <location>
        <begin position="78"/>
        <end position="234"/>
    </location>
</feature>
<accession>A0ABU7LTP7</accession>
<evidence type="ECO:0000256" key="1">
    <source>
        <dbReference type="ARBA" id="ARBA00012104"/>
    </source>
</evidence>
<dbReference type="GO" id="GO:0008902">
    <property type="term" value="F:hydroxymethylpyrimidine kinase activity"/>
    <property type="evidence" value="ECO:0007669"/>
    <property type="project" value="UniProtKB-EC"/>
</dbReference>
<dbReference type="EC" id="2.7.1.35" evidence="1"/>
<proteinExistence type="predicted"/>
<reference evidence="7 8" key="1">
    <citation type="submission" date="2024-01" db="EMBL/GenBank/DDBJ databases">
        <title>Hyphobacterium bacterium isolated from marine sediment.</title>
        <authorList>
            <person name="Zhao S."/>
        </authorList>
    </citation>
    <scope>NUCLEOTIDE SEQUENCE [LARGE SCALE GENOMIC DNA]</scope>
    <source>
        <strain evidence="8">HN65</strain>
    </source>
</reference>
<gene>
    <name evidence="7" type="ORF">V0U79_13115</name>
</gene>
<keyword evidence="2 7" id="KW-0808">Transferase</keyword>
<dbReference type="GO" id="GO:0008972">
    <property type="term" value="F:phosphomethylpyrimidine kinase activity"/>
    <property type="evidence" value="ECO:0007669"/>
    <property type="project" value="UniProtKB-EC"/>
</dbReference>
<name>A0ABU7LTP7_9PROT</name>
<sequence>MKRVLILSSHVAASRVGGRVSVTAMEARGIETVFVPTILLGRHPGHGTPGGGPVPDEQFGAMLEGVAAQGLFAQFDGVLTGYFASAGQVEIAAAAIEEIRKASPNPLIVADPIIGDDGKLYVGEEVAAAIRDHLVPLADMITPNAFELGWLSGNDVTTLAGFMAAAQELSPVTFMTSAQFGEDFGTAYHSGGTAILARHAKLDHLPNGTGDLLTAELMAALVSGSDPGSAFELAMVRTLDTALKARLVESAELPDILARQTAPHPDAMIDFLPLNA</sequence>
<comment type="caution">
    <text evidence="7">The sequence shown here is derived from an EMBL/GenBank/DDBJ whole genome shotgun (WGS) entry which is preliminary data.</text>
</comment>